<accession>A0A819NJH0</accession>
<sequence>MLSTSNLQVHSTSATTIEIIQSSIILNNKENQSPTSTQSIPLIIDEQEEQQASDNPLMQEREPEQKDITIETPSVLPISSRIEAKSNTKTKSRNPSNSQNAALRDATNREKTSTALIKNEKRKLPPSPQQRKQLSRLTAKRSRQDDSSF</sequence>
<comment type="caution">
    <text evidence="3">The sequence shown here is derived from an EMBL/GenBank/DDBJ whole genome shotgun (WGS) entry which is preliminary data.</text>
</comment>
<feature type="compositionally biased region" description="Basic and acidic residues" evidence="1">
    <location>
        <begin position="59"/>
        <end position="69"/>
    </location>
</feature>
<feature type="compositionally biased region" description="Basic and acidic residues" evidence="1">
    <location>
        <begin position="106"/>
        <end position="123"/>
    </location>
</feature>
<evidence type="ECO:0000256" key="1">
    <source>
        <dbReference type="SAM" id="MobiDB-lite"/>
    </source>
</evidence>
<dbReference type="EMBL" id="CAJNOE010000338">
    <property type="protein sequence ID" value="CAF1158420.1"/>
    <property type="molecule type" value="Genomic_DNA"/>
</dbReference>
<reference evidence="3" key="1">
    <citation type="submission" date="2021-02" db="EMBL/GenBank/DDBJ databases">
        <authorList>
            <person name="Nowell W R."/>
        </authorList>
    </citation>
    <scope>NUCLEOTIDE SEQUENCE</scope>
</reference>
<evidence type="ECO:0000313" key="3">
    <source>
        <dbReference type="EMBL" id="CAF3998860.1"/>
    </source>
</evidence>
<dbReference type="AlphaFoldDB" id="A0A819NJH0"/>
<organism evidence="3 4">
    <name type="scientific">Adineta steineri</name>
    <dbReference type="NCBI Taxonomy" id="433720"/>
    <lineage>
        <taxon>Eukaryota</taxon>
        <taxon>Metazoa</taxon>
        <taxon>Spiralia</taxon>
        <taxon>Gnathifera</taxon>
        <taxon>Rotifera</taxon>
        <taxon>Eurotatoria</taxon>
        <taxon>Bdelloidea</taxon>
        <taxon>Adinetida</taxon>
        <taxon>Adinetidae</taxon>
        <taxon>Adineta</taxon>
    </lineage>
</organism>
<evidence type="ECO:0000313" key="4">
    <source>
        <dbReference type="Proteomes" id="UP000663868"/>
    </source>
</evidence>
<dbReference type="Proteomes" id="UP000663860">
    <property type="component" value="Unassembled WGS sequence"/>
</dbReference>
<gene>
    <name evidence="2" type="ORF">IZO911_LOCUS26181</name>
    <name evidence="3" type="ORF">KXQ929_LOCUS28353</name>
</gene>
<proteinExistence type="predicted"/>
<protein>
    <submittedName>
        <fullName evidence="3">Uncharacterized protein</fullName>
    </submittedName>
</protein>
<name>A0A819NJH0_9BILA</name>
<feature type="compositionally biased region" description="Polar residues" evidence="1">
    <location>
        <begin position="30"/>
        <end position="40"/>
    </location>
</feature>
<evidence type="ECO:0000313" key="2">
    <source>
        <dbReference type="EMBL" id="CAF1158420.1"/>
    </source>
</evidence>
<feature type="region of interest" description="Disordered" evidence="1">
    <location>
        <begin position="30"/>
        <end position="149"/>
    </location>
</feature>
<dbReference type="Proteomes" id="UP000663868">
    <property type="component" value="Unassembled WGS sequence"/>
</dbReference>
<dbReference type="EMBL" id="CAJOBB010002790">
    <property type="protein sequence ID" value="CAF3998860.1"/>
    <property type="molecule type" value="Genomic_DNA"/>
</dbReference>
<feature type="compositionally biased region" description="Polar residues" evidence="1">
    <location>
        <begin position="85"/>
        <end position="101"/>
    </location>
</feature>